<keyword evidence="5 9" id="KW-0472">Membrane</keyword>
<keyword evidence="3 9" id="KW-1133">Transmembrane helix</keyword>
<evidence type="ECO:0000256" key="5">
    <source>
        <dbReference type="ARBA" id="ARBA00023136"/>
    </source>
</evidence>
<feature type="transmembrane region" description="Helical" evidence="9">
    <location>
        <begin position="12"/>
        <end position="31"/>
    </location>
</feature>
<dbReference type="GeneID" id="103541447"/>
<feature type="region of interest" description="Disordered" evidence="8">
    <location>
        <begin position="175"/>
        <end position="279"/>
    </location>
</feature>
<keyword evidence="6 11" id="KW-0675">Receptor</keyword>
<evidence type="ECO:0000256" key="2">
    <source>
        <dbReference type="ARBA" id="ARBA00022692"/>
    </source>
</evidence>
<sequence>MFRLWRTFNSVVFYLTLGVGLGELVGNRLVLWHLCCHIKKGPFFLYVLYLAAMDFLFLACQMAFSIIQVTLGSDDTLYFAITFTAFSVGLWLLAAFSTELCLSTIVPSCYGHCQPRHTSGRLLFFCSLLLVFCWSLRPLLSILLPALAPLPALLDYVRGSCRLLLHLAWPPGKPPSLKVQRSPGCQATGLSHVPKGADPDRQSQTDRRPPPRAHGHTYAAPGGSREVSEPGAVPEGFQKAARRRGPLNRGDAEADGSQLVHTDIKVNAGIPSSEPGCGL</sequence>
<dbReference type="InterPro" id="IPR026234">
    <property type="entry name" value="MRGPCRFAMILY"/>
</dbReference>
<gene>
    <name evidence="11" type="primary">MRGPRG</name>
</gene>
<accession>A0ABM2EHB2</accession>
<reference evidence="11" key="1">
    <citation type="submission" date="2025-08" db="UniProtKB">
        <authorList>
            <consortium name="RefSeq"/>
        </authorList>
    </citation>
    <scope>IDENTIFICATION</scope>
    <source>
        <tissue evidence="11">Blood</tissue>
    </source>
</reference>
<proteinExistence type="predicted"/>
<dbReference type="Proteomes" id="UP001652662">
    <property type="component" value="Chromosome 11"/>
</dbReference>
<dbReference type="PANTHER" id="PTHR11334">
    <property type="entry name" value="MAS-RELATED G-PROTEIN COUPLED RECEPTOR"/>
    <property type="match status" value="1"/>
</dbReference>
<evidence type="ECO:0000313" key="10">
    <source>
        <dbReference type="Proteomes" id="UP001652662"/>
    </source>
</evidence>
<feature type="compositionally biased region" description="Basic and acidic residues" evidence="8">
    <location>
        <begin position="195"/>
        <end position="209"/>
    </location>
</feature>
<keyword evidence="2 9" id="KW-0812">Transmembrane</keyword>
<dbReference type="RefSeq" id="XP_008506500.2">
    <property type="nucleotide sequence ID" value="XM_008508278.2"/>
</dbReference>
<evidence type="ECO:0000256" key="6">
    <source>
        <dbReference type="ARBA" id="ARBA00023170"/>
    </source>
</evidence>
<evidence type="ECO:0000256" key="4">
    <source>
        <dbReference type="ARBA" id="ARBA00023040"/>
    </source>
</evidence>
<evidence type="ECO:0000256" key="1">
    <source>
        <dbReference type="ARBA" id="ARBA00004141"/>
    </source>
</evidence>
<evidence type="ECO:0000256" key="3">
    <source>
        <dbReference type="ARBA" id="ARBA00022989"/>
    </source>
</evidence>
<keyword evidence="10" id="KW-1185">Reference proteome</keyword>
<dbReference type="PANTHER" id="PTHR11334:SF32">
    <property type="entry name" value="MAS-RELATED G-PROTEIN COUPLED RECEPTOR MEMBER G"/>
    <property type="match status" value="1"/>
</dbReference>
<feature type="transmembrane region" description="Helical" evidence="9">
    <location>
        <begin position="122"/>
        <end position="148"/>
    </location>
</feature>
<name>A0ABM2EHB2_EQUPR</name>
<dbReference type="SUPFAM" id="SSF81321">
    <property type="entry name" value="Family A G protein-coupled receptor-like"/>
    <property type="match status" value="1"/>
</dbReference>
<evidence type="ECO:0000313" key="11">
    <source>
        <dbReference type="RefSeq" id="XP_008506500.2"/>
    </source>
</evidence>
<protein>
    <submittedName>
        <fullName evidence="11">Mas-related G-protein coupled receptor member G</fullName>
    </submittedName>
</protein>
<comment type="subcellular location">
    <subcellularLocation>
        <location evidence="1">Membrane</location>
        <topology evidence="1">Multi-pass membrane protein</topology>
    </subcellularLocation>
</comment>
<dbReference type="Gene3D" id="1.20.1070.10">
    <property type="entry name" value="Rhodopsin 7-helix transmembrane proteins"/>
    <property type="match status" value="1"/>
</dbReference>
<evidence type="ECO:0000256" key="9">
    <source>
        <dbReference type="SAM" id="Phobius"/>
    </source>
</evidence>
<feature type="transmembrane region" description="Helical" evidence="9">
    <location>
        <begin position="77"/>
        <end position="102"/>
    </location>
</feature>
<keyword evidence="7" id="KW-0807">Transducer</keyword>
<organism evidence="10 11">
    <name type="scientific">Equus przewalskii</name>
    <name type="common">Przewalski's horse</name>
    <name type="synonym">Equus caballus przewalskii</name>
    <dbReference type="NCBI Taxonomy" id="9798"/>
    <lineage>
        <taxon>Eukaryota</taxon>
        <taxon>Metazoa</taxon>
        <taxon>Chordata</taxon>
        <taxon>Craniata</taxon>
        <taxon>Vertebrata</taxon>
        <taxon>Euteleostomi</taxon>
        <taxon>Mammalia</taxon>
        <taxon>Eutheria</taxon>
        <taxon>Laurasiatheria</taxon>
        <taxon>Perissodactyla</taxon>
        <taxon>Equidae</taxon>
        <taxon>Equus</taxon>
    </lineage>
</organism>
<keyword evidence="4" id="KW-0297">G-protein coupled receptor</keyword>
<feature type="transmembrane region" description="Helical" evidence="9">
    <location>
        <begin position="43"/>
        <end position="71"/>
    </location>
</feature>
<evidence type="ECO:0000256" key="8">
    <source>
        <dbReference type="SAM" id="MobiDB-lite"/>
    </source>
</evidence>
<evidence type="ECO:0000256" key="7">
    <source>
        <dbReference type="ARBA" id="ARBA00023224"/>
    </source>
</evidence>